<dbReference type="EMBL" id="KZ821686">
    <property type="protein sequence ID" value="PYH84067.1"/>
    <property type="molecule type" value="Genomic_DNA"/>
</dbReference>
<gene>
    <name evidence="1" type="ORF">BO82DRAFT_352458</name>
</gene>
<evidence type="ECO:0000313" key="1">
    <source>
        <dbReference type="EMBL" id="PYH84067.1"/>
    </source>
</evidence>
<name>A0A319CLV2_9EURO</name>
<reference evidence="1 2" key="1">
    <citation type="submission" date="2016-12" db="EMBL/GenBank/DDBJ databases">
        <title>The genomes of Aspergillus section Nigri reveals drivers in fungal speciation.</title>
        <authorList>
            <consortium name="DOE Joint Genome Institute"/>
            <person name="Vesth T.C."/>
            <person name="Nybo J."/>
            <person name="Theobald S."/>
            <person name="Brandl J."/>
            <person name="Frisvad J.C."/>
            <person name="Nielsen K.F."/>
            <person name="Lyhne E.K."/>
            <person name="Kogle M.E."/>
            <person name="Kuo A."/>
            <person name="Riley R."/>
            <person name="Clum A."/>
            <person name="Nolan M."/>
            <person name="Lipzen A."/>
            <person name="Salamov A."/>
            <person name="Henrissat B."/>
            <person name="Wiebenga A."/>
            <person name="De Vries R.P."/>
            <person name="Grigoriev I.V."/>
            <person name="Mortensen U.H."/>
            <person name="Andersen M.R."/>
            <person name="Baker S.E."/>
        </authorList>
    </citation>
    <scope>NUCLEOTIDE SEQUENCE [LARGE SCALE GENOMIC DNA]</scope>
    <source>
        <strain evidence="1 2">CBS 121591</strain>
    </source>
</reference>
<proteinExistence type="predicted"/>
<dbReference type="GeneID" id="37137432"/>
<dbReference type="VEuPathDB" id="FungiDB:BO82DRAFT_352458"/>
<organism evidence="1 2">
    <name type="scientific">Aspergillus uvarum CBS 121591</name>
    <dbReference type="NCBI Taxonomy" id="1448315"/>
    <lineage>
        <taxon>Eukaryota</taxon>
        <taxon>Fungi</taxon>
        <taxon>Dikarya</taxon>
        <taxon>Ascomycota</taxon>
        <taxon>Pezizomycotina</taxon>
        <taxon>Eurotiomycetes</taxon>
        <taxon>Eurotiomycetidae</taxon>
        <taxon>Eurotiales</taxon>
        <taxon>Aspergillaceae</taxon>
        <taxon>Aspergillus</taxon>
        <taxon>Aspergillus subgen. Circumdati</taxon>
    </lineage>
</organism>
<protein>
    <submittedName>
        <fullName evidence="1">Uncharacterized protein</fullName>
    </submittedName>
</protein>
<evidence type="ECO:0000313" key="2">
    <source>
        <dbReference type="Proteomes" id="UP000248340"/>
    </source>
</evidence>
<sequence>MVTISSPLIINGHLQVAINKLRARPLTQRGNTTCLTCLFAALCHGLGTAFCRQLILMPFMV</sequence>
<keyword evidence="2" id="KW-1185">Reference proteome</keyword>
<dbReference type="Proteomes" id="UP000248340">
    <property type="component" value="Unassembled WGS sequence"/>
</dbReference>
<accession>A0A319CLV2</accession>
<dbReference type="RefSeq" id="XP_025494267.1">
    <property type="nucleotide sequence ID" value="XM_025634691.1"/>
</dbReference>
<dbReference type="AlphaFoldDB" id="A0A319CLV2"/>